<name>A0AAV4TD76_9ARAC</name>
<gene>
    <name evidence="2" type="ORF">CDAR_451281</name>
</gene>
<accession>A0AAV4TD76</accession>
<comment type="caution">
    <text evidence="2">The sequence shown here is derived from an EMBL/GenBank/DDBJ whole genome shotgun (WGS) entry which is preliminary data.</text>
</comment>
<dbReference type="Proteomes" id="UP001054837">
    <property type="component" value="Unassembled WGS sequence"/>
</dbReference>
<feature type="region of interest" description="Disordered" evidence="1">
    <location>
        <begin position="68"/>
        <end position="102"/>
    </location>
</feature>
<sequence length="102" mass="11776">MEEEWVGRGGEHYRSKGIKTTFGIVEGISRERPTVDGREWEKRKSFHGSLIDLETAKQVKDMRKQINKKDRVNALKDEHGKIMGSKTKDANLTEFDLQHPPL</sequence>
<proteinExistence type="predicted"/>
<dbReference type="AlphaFoldDB" id="A0AAV4TD76"/>
<reference evidence="2 3" key="1">
    <citation type="submission" date="2021-06" db="EMBL/GenBank/DDBJ databases">
        <title>Caerostris darwini draft genome.</title>
        <authorList>
            <person name="Kono N."/>
            <person name="Arakawa K."/>
        </authorList>
    </citation>
    <scope>NUCLEOTIDE SEQUENCE [LARGE SCALE GENOMIC DNA]</scope>
</reference>
<keyword evidence="3" id="KW-1185">Reference proteome</keyword>
<organism evidence="2 3">
    <name type="scientific">Caerostris darwini</name>
    <dbReference type="NCBI Taxonomy" id="1538125"/>
    <lineage>
        <taxon>Eukaryota</taxon>
        <taxon>Metazoa</taxon>
        <taxon>Ecdysozoa</taxon>
        <taxon>Arthropoda</taxon>
        <taxon>Chelicerata</taxon>
        <taxon>Arachnida</taxon>
        <taxon>Araneae</taxon>
        <taxon>Araneomorphae</taxon>
        <taxon>Entelegynae</taxon>
        <taxon>Araneoidea</taxon>
        <taxon>Araneidae</taxon>
        <taxon>Caerostris</taxon>
    </lineage>
</organism>
<evidence type="ECO:0000313" key="3">
    <source>
        <dbReference type="Proteomes" id="UP001054837"/>
    </source>
</evidence>
<dbReference type="EMBL" id="BPLQ01009478">
    <property type="protein sequence ID" value="GIY44220.1"/>
    <property type="molecule type" value="Genomic_DNA"/>
</dbReference>
<evidence type="ECO:0000313" key="2">
    <source>
        <dbReference type="EMBL" id="GIY44220.1"/>
    </source>
</evidence>
<evidence type="ECO:0000256" key="1">
    <source>
        <dbReference type="SAM" id="MobiDB-lite"/>
    </source>
</evidence>
<feature type="compositionally biased region" description="Basic and acidic residues" evidence="1">
    <location>
        <begin position="68"/>
        <end position="91"/>
    </location>
</feature>
<protein>
    <submittedName>
        <fullName evidence="2">Uncharacterized protein</fullName>
    </submittedName>
</protein>